<keyword evidence="2" id="KW-1185">Reference proteome</keyword>
<dbReference type="RefSeq" id="WP_347435804.1">
    <property type="nucleotide sequence ID" value="NZ_CP089291.1"/>
</dbReference>
<dbReference type="Proteomes" id="UP000830167">
    <property type="component" value="Chromosome"/>
</dbReference>
<protein>
    <submittedName>
        <fullName evidence="1">Uncharacterized protein</fullName>
    </submittedName>
</protein>
<evidence type="ECO:0000313" key="1">
    <source>
        <dbReference type="EMBL" id="UOF89123.1"/>
    </source>
</evidence>
<sequence>MDKRHPFHSNPAVQFPNAAHFVFFYEDTQMLLLVWERDFTKALYLVLDHQEDGTLVLDYPGSLFTERLMELVDTVFFIQVTENEVDTKYAIGAYFQAGEDWFGAYYPRESANMSDILPEIVFFKIVESGATLEVQEIEENEHKTVTEAFLNKYREILHIQM</sequence>
<reference evidence="1" key="1">
    <citation type="submission" date="2021-12" db="EMBL/GenBank/DDBJ databases">
        <title>Alicyclobacillaceae gen. nov., sp. nov., isolated from chalcocite enrichment system.</title>
        <authorList>
            <person name="Jiang Z."/>
        </authorList>
    </citation>
    <scope>NUCLEOTIDE SEQUENCE</scope>
    <source>
        <strain evidence="1">MYW30-H2</strain>
    </source>
</reference>
<organism evidence="1 2">
    <name type="scientific">Fodinisporobacter ferrooxydans</name>
    <dbReference type="NCBI Taxonomy" id="2901836"/>
    <lineage>
        <taxon>Bacteria</taxon>
        <taxon>Bacillati</taxon>
        <taxon>Bacillota</taxon>
        <taxon>Bacilli</taxon>
        <taxon>Bacillales</taxon>
        <taxon>Alicyclobacillaceae</taxon>
        <taxon>Fodinisporobacter</taxon>
    </lineage>
</organism>
<evidence type="ECO:0000313" key="2">
    <source>
        <dbReference type="Proteomes" id="UP000830167"/>
    </source>
</evidence>
<dbReference type="EMBL" id="CP089291">
    <property type="protein sequence ID" value="UOF89123.1"/>
    <property type="molecule type" value="Genomic_DNA"/>
</dbReference>
<gene>
    <name evidence="1" type="ORF">LSG31_14500</name>
</gene>
<proteinExistence type="predicted"/>
<name>A0ABY4CFD7_9BACL</name>
<accession>A0ABY4CFD7</accession>